<gene>
    <name evidence="3" type="ORF">MNOR_LOCUS15060</name>
</gene>
<dbReference type="InterPro" id="IPR036179">
    <property type="entry name" value="Ig-like_dom_sf"/>
</dbReference>
<dbReference type="InterPro" id="IPR003961">
    <property type="entry name" value="FN3_dom"/>
</dbReference>
<dbReference type="Pfam" id="PF07679">
    <property type="entry name" value="I-set"/>
    <property type="match status" value="1"/>
</dbReference>
<comment type="caution">
    <text evidence="3">The sequence shown here is derived from an EMBL/GenBank/DDBJ whole genome shotgun (WGS) entry which is preliminary data.</text>
</comment>
<dbReference type="Gene3D" id="2.60.40.10">
    <property type="entry name" value="Immunoglobulins"/>
    <property type="match status" value="2"/>
</dbReference>
<dbReference type="GO" id="GO:0030154">
    <property type="term" value="P:cell differentiation"/>
    <property type="evidence" value="ECO:0007669"/>
    <property type="project" value="UniProtKB-ARBA"/>
</dbReference>
<reference evidence="3 4" key="1">
    <citation type="submission" date="2024-05" db="EMBL/GenBank/DDBJ databases">
        <authorList>
            <person name="Wallberg A."/>
        </authorList>
    </citation>
    <scope>NUCLEOTIDE SEQUENCE [LARGE SCALE GENOMIC DNA]</scope>
</reference>
<dbReference type="Proteomes" id="UP001497623">
    <property type="component" value="Unassembled WGS sequence"/>
</dbReference>
<evidence type="ECO:0000313" key="3">
    <source>
        <dbReference type="EMBL" id="CAL4094077.1"/>
    </source>
</evidence>
<evidence type="ECO:0000256" key="1">
    <source>
        <dbReference type="SAM" id="Phobius"/>
    </source>
</evidence>
<dbReference type="SUPFAM" id="SSF49265">
    <property type="entry name" value="Fibronectin type III"/>
    <property type="match status" value="1"/>
</dbReference>
<keyword evidence="1" id="KW-0472">Membrane</keyword>
<dbReference type="InterPro" id="IPR013098">
    <property type="entry name" value="Ig_I-set"/>
</dbReference>
<dbReference type="AlphaFoldDB" id="A0AAV2QSH0"/>
<dbReference type="EMBL" id="CAXKWB010009262">
    <property type="protein sequence ID" value="CAL4094077.1"/>
    <property type="molecule type" value="Genomic_DNA"/>
</dbReference>
<evidence type="ECO:0000259" key="2">
    <source>
        <dbReference type="PROSITE" id="PS50853"/>
    </source>
</evidence>
<dbReference type="SUPFAM" id="SSF48726">
    <property type="entry name" value="Immunoglobulin"/>
    <property type="match status" value="1"/>
</dbReference>
<feature type="domain" description="Fibronectin type-III" evidence="2">
    <location>
        <begin position="74"/>
        <end position="186"/>
    </location>
</feature>
<keyword evidence="1" id="KW-1133">Transmembrane helix</keyword>
<dbReference type="InterPro" id="IPR036116">
    <property type="entry name" value="FN3_sf"/>
</dbReference>
<feature type="transmembrane region" description="Helical" evidence="1">
    <location>
        <begin position="197"/>
        <end position="218"/>
    </location>
</feature>
<sequence length="228" mass="25689">TGGKVEVHHPSSRRDHYTNGHVAHQNTDHLSLTHTAHRHTLTLNKVSEEDFGAYMCVATNTQGEHSEVIQITGLPRPPHFTSSPHGGEGDSYTLTWETESYYPITELMVKYRKPQSNESNSVVPEPWKSTARVIEDPQDFPDLIHHMSHRLHPLDVAQDYEAAIRVRNKYGWSSESEHFRFSTKKARAIQQKTSSSISYVVLSVPNVLTVVTTIISLISGYSLQSGFL</sequence>
<evidence type="ECO:0000313" key="4">
    <source>
        <dbReference type="Proteomes" id="UP001497623"/>
    </source>
</evidence>
<proteinExistence type="predicted"/>
<dbReference type="CDD" id="cd00063">
    <property type="entry name" value="FN3"/>
    <property type="match status" value="1"/>
</dbReference>
<accession>A0AAV2QSH0</accession>
<organism evidence="3 4">
    <name type="scientific">Meganyctiphanes norvegica</name>
    <name type="common">Northern krill</name>
    <name type="synonym">Thysanopoda norvegica</name>
    <dbReference type="NCBI Taxonomy" id="48144"/>
    <lineage>
        <taxon>Eukaryota</taxon>
        <taxon>Metazoa</taxon>
        <taxon>Ecdysozoa</taxon>
        <taxon>Arthropoda</taxon>
        <taxon>Crustacea</taxon>
        <taxon>Multicrustacea</taxon>
        <taxon>Malacostraca</taxon>
        <taxon>Eumalacostraca</taxon>
        <taxon>Eucarida</taxon>
        <taxon>Euphausiacea</taxon>
        <taxon>Euphausiidae</taxon>
        <taxon>Meganyctiphanes</taxon>
    </lineage>
</organism>
<feature type="non-terminal residue" evidence="3">
    <location>
        <position position="1"/>
    </location>
</feature>
<keyword evidence="1" id="KW-0812">Transmembrane</keyword>
<dbReference type="PROSITE" id="PS50853">
    <property type="entry name" value="FN3"/>
    <property type="match status" value="1"/>
</dbReference>
<dbReference type="InterPro" id="IPR013783">
    <property type="entry name" value="Ig-like_fold"/>
</dbReference>
<protein>
    <recommendedName>
        <fullName evidence="2">Fibronectin type-III domain-containing protein</fullName>
    </recommendedName>
</protein>
<keyword evidence="4" id="KW-1185">Reference proteome</keyword>
<dbReference type="GO" id="GO:0009653">
    <property type="term" value="P:anatomical structure morphogenesis"/>
    <property type="evidence" value="ECO:0007669"/>
    <property type="project" value="UniProtKB-ARBA"/>
</dbReference>
<name>A0AAV2QSH0_MEGNR</name>